<evidence type="ECO:0000313" key="4">
    <source>
        <dbReference type="Proteomes" id="UP001174691"/>
    </source>
</evidence>
<dbReference type="PANTHER" id="PTHR28027:SF2">
    <property type="entry name" value="TRANSCRIPTIONAL REGULATOR MIT1"/>
    <property type="match status" value="1"/>
</dbReference>
<keyword evidence="4" id="KW-1185">Reference proteome</keyword>
<reference evidence="3" key="1">
    <citation type="submission" date="2022-07" db="EMBL/GenBank/DDBJ databases">
        <title>Fungi with potential for degradation of polypropylene.</title>
        <authorList>
            <person name="Gostincar C."/>
        </authorList>
    </citation>
    <scope>NUCLEOTIDE SEQUENCE</scope>
    <source>
        <strain evidence="3">EXF-13287</strain>
    </source>
</reference>
<organism evidence="3 4">
    <name type="scientific">Coniochaeta hoffmannii</name>
    <dbReference type="NCBI Taxonomy" id="91930"/>
    <lineage>
        <taxon>Eukaryota</taxon>
        <taxon>Fungi</taxon>
        <taxon>Dikarya</taxon>
        <taxon>Ascomycota</taxon>
        <taxon>Pezizomycotina</taxon>
        <taxon>Sordariomycetes</taxon>
        <taxon>Sordariomycetidae</taxon>
        <taxon>Coniochaetales</taxon>
        <taxon>Coniochaetaceae</taxon>
        <taxon>Coniochaeta</taxon>
    </lineage>
</organism>
<proteinExistence type="inferred from homology"/>
<feature type="compositionally biased region" description="Polar residues" evidence="2">
    <location>
        <begin position="399"/>
        <end position="411"/>
    </location>
</feature>
<evidence type="ECO:0000313" key="3">
    <source>
        <dbReference type="EMBL" id="KAJ9165523.1"/>
    </source>
</evidence>
<dbReference type="GO" id="GO:0003677">
    <property type="term" value="F:DNA binding"/>
    <property type="evidence" value="ECO:0007669"/>
    <property type="project" value="TreeGrafter"/>
</dbReference>
<gene>
    <name evidence="3" type="ORF">NKR19_g350</name>
</gene>
<dbReference type="Proteomes" id="UP001174691">
    <property type="component" value="Unassembled WGS sequence"/>
</dbReference>
<evidence type="ECO:0000256" key="2">
    <source>
        <dbReference type="SAM" id="MobiDB-lite"/>
    </source>
</evidence>
<dbReference type="EMBL" id="JANBVN010000003">
    <property type="protein sequence ID" value="KAJ9165523.1"/>
    <property type="molecule type" value="Genomic_DNA"/>
</dbReference>
<evidence type="ECO:0000256" key="1">
    <source>
        <dbReference type="ARBA" id="ARBA00008359"/>
    </source>
</evidence>
<protein>
    <recommendedName>
        <fullName evidence="5">Gti1/Pac2 family protein</fullName>
    </recommendedName>
</protein>
<sequence>MANASAVTPDLIQPTYVGYLRTTRDVCLLMEMTLSGTLAHIPRRPHERERSEIIKSGHVFIYEESTSGIKRWTDGMNWSPSRILGNFLIYREVDASYPGEGGKKVALKKARAAPGSKPTGVQKKRSPPPVPAALYNAYGINNASAAPSANYPPGENELSHLEDKDLLGSLTDSYPFVENGLIKKTITISVSGVQHHVVSYYRPDHVRSGQLKTPSTDSMFAGITPRESLIRSSIYRVPIETEEFRINENSEAYITPAQAHAQAQGLYQQHQQHHQQLYQPRPASLNNHGLPDHSLPSTGMASMPTYGQPASMQTPSQFPGYAPIPLPGSLQHLAQNGMEAIGSGHYAQATTHGFASAEQDAYGFPGAPPRQQSYVSVQANAYNPSQNNVYAATHEASYGPTTNSDTPTHSSNNNNNNNNNGYASTPGLGYADPRDYRQTSVTSAQHGYMPLAPGSNLTNPSTSARDMQGIGGLQGDTKPGPVDWNADYANNIQDNGAIGDPPLNTGIPRLTDDTEPTPDDGPMTPSSIFTPISSFAQEFPYDPDNFDWFASQLGVPTENLGALESGVAGSPVDYDAALNNYGGDTLNKNIDPSMVTCA</sequence>
<name>A0AA38S0N7_9PEZI</name>
<comment type="caution">
    <text evidence="3">The sequence shown here is derived from an EMBL/GenBank/DDBJ whole genome shotgun (WGS) entry which is preliminary data.</text>
</comment>
<feature type="region of interest" description="Disordered" evidence="2">
    <location>
        <begin position="396"/>
        <end position="477"/>
    </location>
</feature>
<dbReference type="AlphaFoldDB" id="A0AA38S0N7"/>
<dbReference type="PANTHER" id="PTHR28027">
    <property type="entry name" value="TRANSCRIPTIONAL REGULATOR MIT1"/>
    <property type="match status" value="1"/>
</dbReference>
<accession>A0AA38S0N7</accession>
<evidence type="ECO:0008006" key="5">
    <source>
        <dbReference type="Google" id="ProtNLM"/>
    </source>
</evidence>
<feature type="compositionally biased region" description="Polar residues" evidence="2">
    <location>
        <begin position="455"/>
        <end position="465"/>
    </location>
</feature>
<dbReference type="InterPro" id="IPR018608">
    <property type="entry name" value="Gti1/Pac2"/>
</dbReference>
<comment type="similarity">
    <text evidence="1">Belongs to the MIT1/WOR1 family.</text>
</comment>
<dbReference type="Pfam" id="PF09729">
    <property type="entry name" value="Gti1_Pac2"/>
    <property type="match status" value="1"/>
</dbReference>